<dbReference type="OrthoDB" id="5358398at2759"/>
<keyword evidence="3" id="KW-1185">Reference proteome</keyword>
<sequence length="249" mass="28236">MSLVNPKLTESFKKLEEIAREHRLLIALGGSVALTLWIVRDFLRWRSFGTGGTPPTVRGYLRIRKFWFFRFFKRDDLRDASPLSTEGPTYLDKPIPRREGGRPKLTHWIMPQRQMPDSITPKAHERLLQLMSFFATNHSTILSHAPSKTEGGTGPAIYADPSLPTLNPASAKIGYEMAHVHPAENSLHVYLSPRDAREVVEKEWGERFPLGAIAPASWVMVYAPRNEDEVDLVERIVRAAVGWNTGVRI</sequence>
<feature type="domain" description="Luciferase" evidence="1">
    <location>
        <begin position="174"/>
        <end position="240"/>
    </location>
</feature>
<proteinExistence type="predicted"/>
<evidence type="ECO:0000313" key="2">
    <source>
        <dbReference type="EMBL" id="OCK81542.1"/>
    </source>
</evidence>
<accession>A0A8E2JGJ8</accession>
<name>A0A8E2JGJ8_9PEZI</name>
<dbReference type="InterPro" id="IPR048273">
    <property type="entry name" value="Luciferase"/>
</dbReference>
<evidence type="ECO:0000313" key="3">
    <source>
        <dbReference type="Proteomes" id="UP000250266"/>
    </source>
</evidence>
<organism evidence="2 3">
    <name type="scientific">Lepidopterella palustris CBS 459.81</name>
    <dbReference type="NCBI Taxonomy" id="1314670"/>
    <lineage>
        <taxon>Eukaryota</taxon>
        <taxon>Fungi</taxon>
        <taxon>Dikarya</taxon>
        <taxon>Ascomycota</taxon>
        <taxon>Pezizomycotina</taxon>
        <taxon>Dothideomycetes</taxon>
        <taxon>Pleosporomycetidae</taxon>
        <taxon>Mytilinidiales</taxon>
        <taxon>Argynnaceae</taxon>
        <taxon>Lepidopterella</taxon>
    </lineage>
</organism>
<dbReference type="Proteomes" id="UP000250266">
    <property type="component" value="Unassembled WGS sequence"/>
</dbReference>
<evidence type="ECO:0000259" key="1">
    <source>
        <dbReference type="Pfam" id="PF17648"/>
    </source>
</evidence>
<protein>
    <recommendedName>
        <fullName evidence="1">Luciferase domain-containing protein</fullName>
    </recommendedName>
</protein>
<dbReference type="PANTHER" id="PTHR38695:SF1">
    <property type="entry name" value="AMINO ACID PERMEASE_ SLC12A DOMAIN-CONTAINING PROTEIN"/>
    <property type="match status" value="1"/>
</dbReference>
<dbReference type="EMBL" id="KV744917">
    <property type="protein sequence ID" value="OCK81542.1"/>
    <property type="molecule type" value="Genomic_DNA"/>
</dbReference>
<dbReference type="AlphaFoldDB" id="A0A8E2JGJ8"/>
<reference evidence="2 3" key="1">
    <citation type="journal article" date="2016" name="Nat. Commun.">
        <title>Ectomycorrhizal ecology is imprinted in the genome of the dominant symbiotic fungus Cenococcum geophilum.</title>
        <authorList>
            <consortium name="DOE Joint Genome Institute"/>
            <person name="Peter M."/>
            <person name="Kohler A."/>
            <person name="Ohm R.A."/>
            <person name="Kuo A."/>
            <person name="Krutzmann J."/>
            <person name="Morin E."/>
            <person name="Arend M."/>
            <person name="Barry K.W."/>
            <person name="Binder M."/>
            <person name="Choi C."/>
            <person name="Clum A."/>
            <person name="Copeland A."/>
            <person name="Grisel N."/>
            <person name="Haridas S."/>
            <person name="Kipfer T."/>
            <person name="LaButti K."/>
            <person name="Lindquist E."/>
            <person name="Lipzen A."/>
            <person name="Maire R."/>
            <person name="Meier B."/>
            <person name="Mihaltcheva S."/>
            <person name="Molinier V."/>
            <person name="Murat C."/>
            <person name="Poggeler S."/>
            <person name="Quandt C.A."/>
            <person name="Sperisen C."/>
            <person name="Tritt A."/>
            <person name="Tisserant E."/>
            <person name="Crous P.W."/>
            <person name="Henrissat B."/>
            <person name="Nehls U."/>
            <person name="Egli S."/>
            <person name="Spatafora J.W."/>
            <person name="Grigoriev I.V."/>
            <person name="Martin F.M."/>
        </authorList>
    </citation>
    <scope>NUCLEOTIDE SEQUENCE [LARGE SCALE GENOMIC DNA]</scope>
    <source>
        <strain evidence="2 3">CBS 459.81</strain>
    </source>
</reference>
<gene>
    <name evidence="2" type="ORF">K432DRAFT_381245</name>
</gene>
<dbReference type="InterPro" id="IPR040841">
    <property type="entry name" value="Luciferase_dom"/>
</dbReference>
<dbReference type="Pfam" id="PF17648">
    <property type="entry name" value="Luciferase"/>
    <property type="match status" value="1"/>
</dbReference>
<dbReference type="PANTHER" id="PTHR38695">
    <property type="entry name" value="AMINO ACID PERMEASE_ SLC12A DOMAIN-CONTAINING PROTEIN"/>
    <property type="match status" value="1"/>
</dbReference>